<gene>
    <name evidence="1" type="ORF">A8139_05630</name>
</gene>
<proteinExistence type="predicted"/>
<evidence type="ECO:0000313" key="2">
    <source>
        <dbReference type="Proteomes" id="UP000249898"/>
    </source>
</evidence>
<dbReference type="RefSeq" id="WP_112136350.1">
    <property type="nucleotide sequence ID" value="NZ_CP016181.1"/>
</dbReference>
<dbReference type="AlphaFoldDB" id="A0A2Z4PPT9"/>
<name>A0A2Z4PPT9_9GAMM</name>
<accession>A0A2Z4PPT9</accession>
<evidence type="ECO:0000313" key="1">
    <source>
        <dbReference type="EMBL" id="AWX99531.1"/>
    </source>
</evidence>
<sequence>MSDMSKDIRTHRSPDGNVWHCARDVYKSMGITWSGATIRNTQPNHRTMYPVDTPKGERLAVFISDEEMDFLQKHRSK</sequence>
<organism evidence="1 2">
    <name type="scientific">Marinomonas primoryensis</name>
    <dbReference type="NCBI Taxonomy" id="178399"/>
    <lineage>
        <taxon>Bacteria</taxon>
        <taxon>Pseudomonadati</taxon>
        <taxon>Pseudomonadota</taxon>
        <taxon>Gammaproteobacteria</taxon>
        <taxon>Oceanospirillales</taxon>
        <taxon>Oceanospirillaceae</taxon>
        <taxon>Marinomonas</taxon>
    </lineage>
</organism>
<dbReference type="Proteomes" id="UP000249898">
    <property type="component" value="Chromosome"/>
</dbReference>
<protein>
    <submittedName>
        <fullName evidence="1">Uncharacterized protein</fullName>
    </submittedName>
</protein>
<dbReference type="OrthoDB" id="1042522at2"/>
<dbReference type="EMBL" id="CP016181">
    <property type="protein sequence ID" value="AWX99531.1"/>
    <property type="molecule type" value="Genomic_DNA"/>
</dbReference>
<reference evidence="1 2" key="1">
    <citation type="submission" date="2016-06" db="EMBL/GenBank/DDBJ databases">
        <title>The sequenced genome of the ice-adhering bacterium Marinomonas primoryensis, from Antarctica.</title>
        <authorList>
            <person name="Graham L."/>
            <person name="Vance T.D.R."/>
            <person name="Davies P.L."/>
        </authorList>
    </citation>
    <scope>NUCLEOTIDE SEQUENCE [LARGE SCALE GENOMIC DNA]</scope>
    <source>
        <strain evidence="1 2">AceL</strain>
    </source>
</reference>